<accession>A0ABQ9WKG1</accession>
<comment type="caution">
    <text evidence="2">The sequence shown here is derived from an EMBL/GenBank/DDBJ whole genome shotgun (WGS) entry which is preliminary data.</text>
</comment>
<keyword evidence="3" id="KW-1185">Reference proteome</keyword>
<dbReference type="Proteomes" id="UP001281761">
    <property type="component" value="Unassembled WGS sequence"/>
</dbReference>
<evidence type="ECO:0000313" key="2">
    <source>
        <dbReference type="EMBL" id="KAK2939949.1"/>
    </source>
</evidence>
<proteinExistence type="predicted"/>
<name>A0ABQ9WKG1_9EUKA</name>
<sequence>MFCSSDSSFSVVVVVDAIVLVQTVSELWTMLAGLGDFGGVVELGTQRLHFIERWDDAVLGARNVCLWKESRKWVARGNMWAFGLIVLQLLTGQEWISGTNAIEIGKSVKAFYMKTVCQKAKIPKSVESLLKSTGTTLIFRANPVWSTDEDFGRGNSLAIHPPRTRNYEEDNRPTPSEAQ</sequence>
<evidence type="ECO:0000313" key="3">
    <source>
        <dbReference type="Proteomes" id="UP001281761"/>
    </source>
</evidence>
<dbReference type="EMBL" id="JARBJD010000790">
    <property type="protein sequence ID" value="KAK2939949.1"/>
    <property type="molecule type" value="Genomic_DNA"/>
</dbReference>
<gene>
    <name evidence="2" type="ORF">BLNAU_25134</name>
</gene>
<reference evidence="2 3" key="1">
    <citation type="journal article" date="2022" name="bioRxiv">
        <title>Genomics of Preaxostyla Flagellates Illuminates Evolutionary Transitions and the Path Towards Mitochondrial Loss.</title>
        <authorList>
            <person name="Novak L.V.F."/>
            <person name="Treitli S.C."/>
            <person name="Pyrih J."/>
            <person name="Halakuc P."/>
            <person name="Pipaliya S.V."/>
            <person name="Vacek V."/>
            <person name="Brzon O."/>
            <person name="Soukal P."/>
            <person name="Eme L."/>
            <person name="Dacks J.B."/>
            <person name="Karnkowska A."/>
            <person name="Elias M."/>
            <person name="Hampl V."/>
        </authorList>
    </citation>
    <scope>NUCLEOTIDE SEQUENCE [LARGE SCALE GENOMIC DNA]</scope>
    <source>
        <strain evidence="2">NAU3</strain>
        <tissue evidence="2">Gut</tissue>
    </source>
</reference>
<organism evidence="2 3">
    <name type="scientific">Blattamonas nauphoetae</name>
    <dbReference type="NCBI Taxonomy" id="2049346"/>
    <lineage>
        <taxon>Eukaryota</taxon>
        <taxon>Metamonada</taxon>
        <taxon>Preaxostyla</taxon>
        <taxon>Oxymonadida</taxon>
        <taxon>Blattamonas</taxon>
    </lineage>
</organism>
<feature type="region of interest" description="Disordered" evidence="1">
    <location>
        <begin position="153"/>
        <end position="179"/>
    </location>
</feature>
<protein>
    <submittedName>
        <fullName evidence="2">Uncharacterized protein</fullName>
    </submittedName>
</protein>
<evidence type="ECO:0000256" key="1">
    <source>
        <dbReference type="SAM" id="MobiDB-lite"/>
    </source>
</evidence>